<name>A0A8C6UAY1_9GOBI</name>
<organism evidence="3 4">
    <name type="scientific">Neogobius melanostomus</name>
    <name type="common">round goby</name>
    <dbReference type="NCBI Taxonomy" id="47308"/>
    <lineage>
        <taxon>Eukaryota</taxon>
        <taxon>Metazoa</taxon>
        <taxon>Chordata</taxon>
        <taxon>Craniata</taxon>
        <taxon>Vertebrata</taxon>
        <taxon>Euteleostomi</taxon>
        <taxon>Actinopterygii</taxon>
        <taxon>Neopterygii</taxon>
        <taxon>Teleostei</taxon>
        <taxon>Neoteleostei</taxon>
        <taxon>Acanthomorphata</taxon>
        <taxon>Gobiaria</taxon>
        <taxon>Gobiiformes</taxon>
        <taxon>Gobioidei</taxon>
        <taxon>Gobiidae</taxon>
        <taxon>Benthophilinae</taxon>
        <taxon>Neogobiini</taxon>
        <taxon>Neogobius</taxon>
    </lineage>
</organism>
<feature type="coiled-coil region" evidence="1">
    <location>
        <begin position="106"/>
        <end position="140"/>
    </location>
</feature>
<evidence type="ECO:0000256" key="1">
    <source>
        <dbReference type="SAM" id="Coils"/>
    </source>
</evidence>
<dbReference type="Ensembl" id="ENSNMLT00000033632.1">
    <property type="protein sequence ID" value="ENSNMLP00000030164.1"/>
    <property type="gene ID" value="ENSNMLG00000019039.1"/>
</dbReference>
<dbReference type="InterPro" id="IPR057664">
    <property type="entry name" value="CEP152_PLK4_bind"/>
</dbReference>
<feature type="coiled-coil region" evidence="1">
    <location>
        <begin position="249"/>
        <end position="348"/>
    </location>
</feature>
<dbReference type="Proteomes" id="UP000694523">
    <property type="component" value="Unplaced"/>
</dbReference>
<reference evidence="3" key="1">
    <citation type="submission" date="2025-08" db="UniProtKB">
        <authorList>
            <consortium name="Ensembl"/>
        </authorList>
    </citation>
    <scope>IDENTIFICATION</scope>
</reference>
<dbReference type="Pfam" id="PF25769">
    <property type="entry name" value="PLK4_bind_CEP152"/>
    <property type="match status" value="1"/>
</dbReference>
<dbReference type="PANTHER" id="PTHR10337">
    <property type="entry name" value="SHC TRANSFORMING PROTEIN"/>
    <property type="match status" value="1"/>
</dbReference>
<sequence>HKLLTDLPDDMLEDSRDSSSPELEYSTCNNKILAIGKTDEMFNSQPHQGQEMDQLQREFLDSTASNAYLPIVLFTFTRCHSVLYNNIIVHTFMYFFCLESADQEQLAQLRILHKAQQRQIEDLEQKLEDSRRNMRYLEHQFAIVKGNLKESSRLVEEHKEREVKMHKSVKALEHQVQLLTEKDQENMKKQRMADAAVDTMKQQMLEMCRSDTLSRTREQHDRDITVMREQHETALLTSQQKIDSISQALNEQVDLTQRLREQVKQLERQREEDQLDRARVINGLTQRLEESQQQCAKLLQTSSVQEMSRLQIKLQQTQSAKALSENMNKALEEDLAELKEQITLYESAVKHNVISLDLSNNLENHLSESCIDLGLKKANLKNVPWPTSEVQRCLGNLKGKRLKIEQLQEELRHSRTRVDELQTQLEEAKLCSEVGHVLKTHWFNWFAVGVGFKTKLMLGQFPPKERWCGSLKRHAAYRRKPSFIIAVKDLQPLG</sequence>
<dbReference type="PANTHER" id="PTHR10337:SF6">
    <property type="entry name" value="CENTROSOMAL PROTEIN OF 152 KDA"/>
    <property type="match status" value="1"/>
</dbReference>
<reference evidence="3" key="2">
    <citation type="submission" date="2025-09" db="UniProtKB">
        <authorList>
            <consortium name="Ensembl"/>
        </authorList>
    </citation>
    <scope>IDENTIFICATION</scope>
</reference>
<keyword evidence="4" id="KW-1185">Reference proteome</keyword>
<feature type="coiled-coil region" evidence="1">
    <location>
        <begin position="390"/>
        <end position="424"/>
    </location>
</feature>
<evidence type="ECO:0000313" key="3">
    <source>
        <dbReference type="Ensembl" id="ENSNMLP00000030164.1"/>
    </source>
</evidence>
<keyword evidence="1" id="KW-0175">Coiled coil</keyword>
<evidence type="ECO:0000313" key="4">
    <source>
        <dbReference type="Proteomes" id="UP000694523"/>
    </source>
</evidence>
<accession>A0A8C6UAY1</accession>
<proteinExistence type="predicted"/>
<evidence type="ECO:0000256" key="2">
    <source>
        <dbReference type="SAM" id="MobiDB-lite"/>
    </source>
</evidence>
<dbReference type="GO" id="GO:0007099">
    <property type="term" value="P:centriole replication"/>
    <property type="evidence" value="ECO:0007669"/>
    <property type="project" value="TreeGrafter"/>
</dbReference>
<dbReference type="InterPro" id="IPR051235">
    <property type="entry name" value="CEP152/SHC-Transforming"/>
</dbReference>
<dbReference type="GO" id="GO:0005813">
    <property type="term" value="C:centrosome"/>
    <property type="evidence" value="ECO:0007669"/>
    <property type="project" value="TreeGrafter"/>
</dbReference>
<feature type="region of interest" description="Disordered" evidence="2">
    <location>
        <begin position="1"/>
        <end position="23"/>
    </location>
</feature>
<dbReference type="AlphaFoldDB" id="A0A8C6UAY1"/>
<protein>
    <submittedName>
        <fullName evidence="3">Uncharacterized protein</fullName>
    </submittedName>
</protein>